<keyword evidence="3" id="KW-1185">Reference proteome</keyword>
<reference evidence="2" key="1">
    <citation type="journal article" date="2023" name="Science">
        <title>Genome structures resolve the early diversification of teleost fishes.</title>
        <authorList>
            <person name="Parey E."/>
            <person name="Louis A."/>
            <person name="Montfort J."/>
            <person name="Bouchez O."/>
            <person name="Roques C."/>
            <person name="Iampietro C."/>
            <person name="Lluch J."/>
            <person name="Castinel A."/>
            <person name="Donnadieu C."/>
            <person name="Desvignes T."/>
            <person name="Floi Bucao C."/>
            <person name="Jouanno E."/>
            <person name="Wen M."/>
            <person name="Mejri S."/>
            <person name="Dirks R."/>
            <person name="Jansen H."/>
            <person name="Henkel C."/>
            <person name="Chen W.J."/>
            <person name="Zahm M."/>
            <person name="Cabau C."/>
            <person name="Klopp C."/>
            <person name="Thompson A.W."/>
            <person name="Robinson-Rechavi M."/>
            <person name="Braasch I."/>
            <person name="Lecointre G."/>
            <person name="Bobe J."/>
            <person name="Postlethwait J.H."/>
            <person name="Berthelot C."/>
            <person name="Roest Crollius H."/>
            <person name="Guiguen Y."/>
        </authorList>
    </citation>
    <scope>NUCLEOTIDE SEQUENCE</scope>
    <source>
        <strain evidence="2">WJC10195</strain>
    </source>
</reference>
<dbReference type="EMBL" id="JAINUF010000005">
    <property type="protein sequence ID" value="KAJ8361353.1"/>
    <property type="molecule type" value="Genomic_DNA"/>
</dbReference>
<gene>
    <name evidence="2" type="ORF">SKAU_G00178780</name>
</gene>
<dbReference type="AlphaFoldDB" id="A0A9Q1J142"/>
<evidence type="ECO:0000313" key="3">
    <source>
        <dbReference type="Proteomes" id="UP001152622"/>
    </source>
</evidence>
<dbReference type="OrthoDB" id="5382797at2759"/>
<evidence type="ECO:0000313" key="2">
    <source>
        <dbReference type="EMBL" id="KAJ8361353.1"/>
    </source>
</evidence>
<name>A0A9Q1J142_SYNKA</name>
<keyword evidence="1" id="KW-1133">Transmembrane helix</keyword>
<comment type="caution">
    <text evidence="2">The sequence shown here is derived from an EMBL/GenBank/DDBJ whole genome shotgun (WGS) entry which is preliminary data.</text>
</comment>
<protein>
    <submittedName>
        <fullName evidence="2">Uncharacterized protein</fullName>
    </submittedName>
</protein>
<keyword evidence="1" id="KW-0472">Membrane</keyword>
<feature type="transmembrane region" description="Helical" evidence="1">
    <location>
        <begin position="79"/>
        <end position="98"/>
    </location>
</feature>
<keyword evidence="1" id="KW-0812">Transmembrane</keyword>
<organism evidence="2 3">
    <name type="scientific">Synaphobranchus kaupii</name>
    <name type="common">Kaup's arrowtooth eel</name>
    <dbReference type="NCBI Taxonomy" id="118154"/>
    <lineage>
        <taxon>Eukaryota</taxon>
        <taxon>Metazoa</taxon>
        <taxon>Chordata</taxon>
        <taxon>Craniata</taxon>
        <taxon>Vertebrata</taxon>
        <taxon>Euteleostomi</taxon>
        <taxon>Actinopterygii</taxon>
        <taxon>Neopterygii</taxon>
        <taxon>Teleostei</taxon>
        <taxon>Anguilliformes</taxon>
        <taxon>Synaphobranchidae</taxon>
        <taxon>Synaphobranchus</taxon>
    </lineage>
</organism>
<sequence length="109" mass="12084">MAMDSSPTSPPGLHYQNVGDYYPRKLGPKPDVVPSGVTERKVSPLDKPDMVEVDILCLKEPDFPVHRKKHETDTYVSSWKILLFGGLNMICISCLLMCNSTKSMAESLG</sequence>
<proteinExistence type="predicted"/>
<accession>A0A9Q1J142</accession>
<evidence type="ECO:0000256" key="1">
    <source>
        <dbReference type="SAM" id="Phobius"/>
    </source>
</evidence>
<dbReference type="Proteomes" id="UP001152622">
    <property type="component" value="Chromosome 5"/>
</dbReference>